<evidence type="ECO:0000256" key="15">
    <source>
        <dbReference type="ARBA" id="ARBA00034078"/>
    </source>
</evidence>
<evidence type="ECO:0000256" key="14">
    <source>
        <dbReference type="ARBA" id="ARBA00029490"/>
    </source>
</evidence>
<comment type="pathway">
    <text evidence="12">Amino-acid biosynthesis; L-valine biosynthesis; L-valine from pyruvate: step 3/4.</text>
</comment>
<dbReference type="PANTHER" id="PTHR21000:SF5">
    <property type="entry name" value="DIHYDROXY-ACID DEHYDRATASE, MITOCHONDRIAL"/>
    <property type="match status" value="1"/>
</dbReference>
<keyword evidence="10" id="KW-0100">Branched-chain amino acid biosynthesis</keyword>
<evidence type="ECO:0000256" key="10">
    <source>
        <dbReference type="ARBA" id="ARBA00023304"/>
    </source>
</evidence>
<evidence type="ECO:0000256" key="7">
    <source>
        <dbReference type="ARBA" id="ARBA00023004"/>
    </source>
</evidence>
<dbReference type="InterPro" id="IPR004404">
    <property type="entry name" value="DihydroxyA_deHydtase"/>
</dbReference>
<dbReference type="InterPro" id="IPR020558">
    <property type="entry name" value="DiOHA_6PGluconate_deHydtase_CS"/>
</dbReference>
<proteinExistence type="inferred from homology"/>
<evidence type="ECO:0000256" key="1">
    <source>
        <dbReference type="ARBA" id="ARBA00001946"/>
    </source>
</evidence>
<evidence type="ECO:0000256" key="13">
    <source>
        <dbReference type="ARBA" id="ARBA00029437"/>
    </source>
</evidence>
<keyword evidence="3" id="KW-0028">Amino-acid biosynthesis</keyword>
<dbReference type="UniPathway" id="UPA00049">
    <property type="reaction ID" value="UER00061"/>
</dbReference>
<comment type="caution">
    <text evidence="19">The sequence shown here is derived from an EMBL/GenBank/DDBJ whole genome shotgun (WGS) entry which is preliminary data.</text>
</comment>
<dbReference type="HAMAP" id="MF_00012">
    <property type="entry name" value="IlvD"/>
    <property type="match status" value="1"/>
</dbReference>
<dbReference type="NCBIfam" id="TIGR00110">
    <property type="entry name" value="ilvD"/>
    <property type="match status" value="1"/>
</dbReference>
<dbReference type="Pfam" id="PF00920">
    <property type="entry name" value="ILVD_EDD_N"/>
    <property type="match status" value="1"/>
</dbReference>
<dbReference type="SUPFAM" id="SSF143975">
    <property type="entry name" value="IlvD/EDD N-terminal domain-like"/>
    <property type="match status" value="1"/>
</dbReference>
<dbReference type="GO" id="GO:0051537">
    <property type="term" value="F:2 iron, 2 sulfur cluster binding"/>
    <property type="evidence" value="ECO:0007669"/>
    <property type="project" value="UniProtKB-KW"/>
</dbReference>
<keyword evidence="6" id="KW-0460">Magnesium</keyword>
<comment type="catalytic activity">
    <reaction evidence="16">
        <text>(2R,3R)-2,3-dihydroxy-3-methylpentanoate = (S)-3-methyl-2-oxopentanoate + H2O</text>
        <dbReference type="Rhea" id="RHEA:27694"/>
        <dbReference type="ChEBI" id="CHEBI:15377"/>
        <dbReference type="ChEBI" id="CHEBI:35146"/>
        <dbReference type="ChEBI" id="CHEBI:49258"/>
        <dbReference type="EC" id="4.2.1.9"/>
    </reaction>
    <physiologicalReaction direction="left-to-right" evidence="16">
        <dbReference type="Rhea" id="RHEA:27695"/>
    </physiologicalReaction>
</comment>
<keyword evidence="4" id="KW-0001">2Fe-2S</keyword>
<dbReference type="InterPro" id="IPR056740">
    <property type="entry name" value="ILV_EDD_C"/>
</dbReference>
<evidence type="ECO:0000256" key="12">
    <source>
        <dbReference type="ARBA" id="ARBA00029436"/>
    </source>
</evidence>
<comment type="catalytic activity">
    <reaction evidence="11">
        <text>(2R)-2,3-dihydroxy-3-methylbutanoate = 3-methyl-2-oxobutanoate + H2O</text>
        <dbReference type="Rhea" id="RHEA:24809"/>
        <dbReference type="ChEBI" id="CHEBI:11851"/>
        <dbReference type="ChEBI" id="CHEBI:15377"/>
        <dbReference type="ChEBI" id="CHEBI:49072"/>
        <dbReference type="EC" id="4.2.1.9"/>
    </reaction>
    <physiologicalReaction direction="left-to-right" evidence="11">
        <dbReference type="Rhea" id="RHEA:24810"/>
    </physiologicalReaction>
</comment>
<keyword evidence="7" id="KW-0408">Iron</keyword>
<dbReference type="InterPro" id="IPR037237">
    <property type="entry name" value="IlvD/EDD_N"/>
</dbReference>
<evidence type="ECO:0000256" key="11">
    <source>
        <dbReference type="ARBA" id="ARBA00029304"/>
    </source>
</evidence>
<feature type="domain" description="Dihydroxy-acid/6-phosphogluconate dehydratase N-terminal" evidence="17">
    <location>
        <begin position="56"/>
        <end position="375"/>
    </location>
</feature>
<dbReference type="InterPro" id="IPR042096">
    <property type="entry name" value="Dihydro-acid_dehy_C"/>
</dbReference>
<feature type="domain" description="Dihydroxy-acid/6-phosphogluconate dehydratase C-terminal" evidence="18">
    <location>
        <begin position="387"/>
        <end position="578"/>
    </location>
</feature>
<reference evidence="19 20" key="1">
    <citation type="journal article" date="2012" name="Genome Biol.">
        <title>The genome of the polar eukaryotic microalga coccomyxa subellipsoidea reveals traits of cold adaptation.</title>
        <authorList>
            <person name="Blanc G."/>
            <person name="Agarkova I."/>
            <person name="Grimwood J."/>
            <person name="Kuo A."/>
            <person name="Brueggeman A."/>
            <person name="Dunigan D."/>
            <person name="Gurnon J."/>
            <person name="Ladunga I."/>
            <person name="Lindquist E."/>
            <person name="Lucas S."/>
            <person name="Pangilinan J."/>
            <person name="Proschold T."/>
            <person name="Salamov A."/>
            <person name="Schmutz J."/>
            <person name="Weeks D."/>
            <person name="Yamada T."/>
            <person name="Claverie J.M."/>
            <person name="Grigoriev I."/>
            <person name="Van Etten J."/>
            <person name="Lomsadze A."/>
            <person name="Borodovsky M."/>
        </authorList>
    </citation>
    <scope>NUCLEOTIDE SEQUENCE [LARGE SCALE GENOMIC DNA]</scope>
    <source>
        <strain evidence="19 20">C-169</strain>
    </source>
</reference>
<comment type="similarity">
    <text evidence="2">Belongs to the IlvD/Edd family.</text>
</comment>
<dbReference type="GO" id="GO:0046872">
    <property type="term" value="F:metal ion binding"/>
    <property type="evidence" value="ECO:0007669"/>
    <property type="project" value="UniProtKB-KW"/>
</dbReference>
<comment type="cofactor">
    <cofactor evidence="1">
        <name>Mg(2+)</name>
        <dbReference type="ChEBI" id="CHEBI:18420"/>
    </cofactor>
</comment>
<evidence type="ECO:0000256" key="2">
    <source>
        <dbReference type="ARBA" id="ARBA00006486"/>
    </source>
</evidence>
<evidence type="ECO:0000256" key="16">
    <source>
        <dbReference type="ARBA" id="ARBA00052865"/>
    </source>
</evidence>
<dbReference type="GeneID" id="17044304"/>
<dbReference type="InterPro" id="IPR000581">
    <property type="entry name" value="ILV_EDD_N"/>
</dbReference>
<keyword evidence="9" id="KW-0456">Lyase</keyword>
<protein>
    <recommendedName>
        <fullName evidence="14">dihydroxy-acid dehydratase</fullName>
        <ecNumber evidence="14">4.2.1.9</ecNumber>
    </recommendedName>
</protein>
<dbReference type="GO" id="GO:0009097">
    <property type="term" value="P:isoleucine biosynthetic process"/>
    <property type="evidence" value="ECO:0007669"/>
    <property type="project" value="UniProtKB-UniPathway"/>
</dbReference>
<keyword evidence="8" id="KW-0411">Iron-sulfur</keyword>
<organism evidence="19 20">
    <name type="scientific">Coccomyxa subellipsoidea (strain C-169)</name>
    <name type="common">Green microalga</name>
    <dbReference type="NCBI Taxonomy" id="574566"/>
    <lineage>
        <taxon>Eukaryota</taxon>
        <taxon>Viridiplantae</taxon>
        <taxon>Chlorophyta</taxon>
        <taxon>core chlorophytes</taxon>
        <taxon>Trebouxiophyceae</taxon>
        <taxon>Trebouxiophyceae incertae sedis</taxon>
        <taxon>Coccomyxaceae</taxon>
        <taxon>Coccomyxa</taxon>
        <taxon>Coccomyxa subellipsoidea</taxon>
    </lineage>
</organism>
<evidence type="ECO:0000256" key="9">
    <source>
        <dbReference type="ARBA" id="ARBA00023239"/>
    </source>
</evidence>
<sequence length="582" mass="62012">MTLYPQRHSCFILEQEPIVCFTGLNKYSSHVTQPKSQGASQAMLYATGLNEDDMNKPQVGISSVWYEGNPCNMHLMDLAADVKAGVEEAGLVGYRFNTIGVSDAISMGTDGMSYSLQSRDLIADSVETVMGAQWYDANISLPGCDKNMPGVVIAMARLNRPSLMVYGGTIKPGVSTTTNKPIDVVSAFQSYGAYAADLMSEEERFDVVRNACPGPGACGGMYTANTMASAIEALGMSLPYSSSTPAVDPLKRLECRKAGFTVLELMKADIKPRDIMTRAAFENAMTIVMALGGSTNAVLHLLAMARACGVPLTLDDFQACSDRTPFIADLKPSGKYVMEDVHKVGGTPAVLKYLLQYGFIDGSCLTVTGKTLGENLESVPDLAKGQQVIMPLETPIKSSGHLQILYGNLAPEGCVGKITGKEGTVFEGPARVFDSEEAMLDALSENPQALKGAVIVIRYEGPKGGPGMPEMLTPTSAIMGAGLGQDCALLTDGRFSGGSHGFCIGHVAPEAQDGGPIALVKDGDVIRIDAEKRRMDVLEIDESEWQRRRDAWTAPPLKATQGTLYKYIKAVTSASTGCVTDA</sequence>
<keyword evidence="5" id="KW-0479">Metal-binding</keyword>
<comment type="pathway">
    <text evidence="13">Amino-acid biosynthesis; L-isoleucine biosynthesis; L-isoleucine from 2-oxobutanoate: step 3/4.</text>
</comment>
<dbReference type="UniPathway" id="UPA00047">
    <property type="reaction ID" value="UER00057"/>
</dbReference>
<dbReference type="EC" id="4.2.1.9" evidence="14"/>
<dbReference type="eggNOG" id="KOG2448">
    <property type="taxonomic scope" value="Eukaryota"/>
</dbReference>
<comment type="cofactor">
    <cofactor evidence="15">
        <name>[2Fe-2S] cluster</name>
        <dbReference type="ChEBI" id="CHEBI:190135"/>
    </cofactor>
</comment>
<dbReference type="PANTHER" id="PTHR21000">
    <property type="entry name" value="DIHYDROXY-ACID DEHYDRATASE DAD"/>
    <property type="match status" value="1"/>
</dbReference>
<dbReference type="SUPFAM" id="SSF52016">
    <property type="entry name" value="LeuD/IlvD-like"/>
    <property type="match status" value="1"/>
</dbReference>
<dbReference type="PROSITE" id="PS00886">
    <property type="entry name" value="ILVD_EDD_1"/>
    <property type="match status" value="1"/>
</dbReference>
<keyword evidence="20" id="KW-1185">Reference proteome</keyword>
<dbReference type="GO" id="GO:0009570">
    <property type="term" value="C:chloroplast stroma"/>
    <property type="evidence" value="ECO:0007669"/>
    <property type="project" value="TreeGrafter"/>
</dbReference>
<dbReference type="RefSeq" id="XP_005650838.1">
    <property type="nucleotide sequence ID" value="XM_005650781.1"/>
</dbReference>
<dbReference type="NCBIfam" id="NF002068">
    <property type="entry name" value="PRK00911.1"/>
    <property type="match status" value="1"/>
</dbReference>
<dbReference type="Gene3D" id="3.50.30.80">
    <property type="entry name" value="IlvD/EDD C-terminal domain-like"/>
    <property type="match status" value="1"/>
</dbReference>
<evidence type="ECO:0000256" key="5">
    <source>
        <dbReference type="ARBA" id="ARBA00022723"/>
    </source>
</evidence>
<dbReference type="STRING" id="574566.I0Z6M5"/>
<accession>I0Z6M5</accession>
<dbReference type="GO" id="GO:0004160">
    <property type="term" value="F:dihydroxy-acid dehydratase activity"/>
    <property type="evidence" value="ECO:0007669"/>
    <property type="project" value="UniProtKB-EC"/>
</dbReference>
<dbReference type="PROSITE" id="PS00887">
    <property type="entry name" value="ILVD_EDD_2"/>
    <property type="match status" value="1"/>
</dbReference>
<dbReference type="Pfam" id="PF24877">
    <property type="entry name" value="ILV_EDD_C"/>
    <property type="match status" value="1"/>
</dbReference>
<evidence type="ECO:0000256" key="4">
    <source>
        <dbReference type="ARBA" id="ARBA00022714"/>
    </source>
</evidence>
<dbReference type="FunFam" id="3.50.30.80:FF:000001">
    <property type="entry name" value="Dihydroxy-acid dehydratase"/>
    <property type="match status" value="1"/>
</dbReference>
<dbReference type="EMBL" id="AGSI01000002">
    <property type="protein sequence ID" value="EIE26294.1"/>
    <property type="molecule type" value="Genomic_DNA"/>
</dbReference>
<dbReference type="GO" id="GO:0009099">
    <property type="term" value="P:L-valine biosynthetic process"/>
    <property type="evidence" value="ECO:0007669"/>
    <property type="project" value="UniProtKB-UniPathway"/>
</dbReference>
<name>I0Z6M5_COCSC</name>
<dbReference type="Proteomes" id="UP000007264">
    <property type="component" value="Unassembled WGS sequence"/>
</dbReference>
<evidence type="ECO:0000259" key="17">
    <source>
        <dbReference type="Pfam" id="PF00920"/>
    </source>
</evidence>
<dbReference type="InterPro" id="IPR050165">
    <property type="entry name" value="DHAD_IlvD/Edd"/>
</dbReference>
<gene>
    <name evidence="19" type="ORF">COCSUDRAFT_35014</name>
</gene>
<evidence type="ECO:0000256" key="6">
    <source>
        <dbReference type="ARBA" id="ARBA00022842"/>
    </source>
</evidence>
<dbReference type="OrthoDB" id="3851628at2759"/>
<evidence type="ECO:0000256" key="8">
    <source>
        <dbReference type="ARBA" id="ARBA00023014"/>
    </source>
</evidence>
<evidence type="ECO:0000313" key="20">
    <source>
        <dbReference type="Proteomes" id="UP000007264"/>
    </source>
</evidence>
<dbReference type="AlphaFoldDB" id="I0Z6M5"/>
<evidence type="ECO:0000313" key="19">
    <source>
        <dbReference type="EMBL" id="EIE26294.1"/>
    </source>
</evidence>
<dbReference type="KEGG" id="csl:COCSUDRAFT_35014"/>
<evidence type="ECO:0000256" key="3">
    <source>
        <dbReference type="ARBA" id="ARBA00022605"/>
    </source>
</evidence>
<evidence type="ECO:0000259" key="18">
    <source>
        <dbReference type="Pfam" id="PF24877"/>
    </source>
</evidence>